<comment type="caution">
    <text evidence="1">The sequence shown here is derived from an EMBL/GenBank/DDBJ whole genome shotgun (WGS) entry which is preliminary data.</text>
</comment>
<organism evidence="1 2">
    <name type="scientific">Aquabacterium soli</name>
    <dbReference type="NCBI Taxonomy" id="2493092"/>
    <lineage>
        <taxon>Bacteria</taxon>
        <taxon>Pseudomonadati</taxon>
        <taxon>Pseudomonadota</taxon>
        <taxon>Betaproteobacteria</taxon>
        <taxon>Burkholderiales</taxon>
        <taxon>Aquabacterium</taxon>
    </lineage>
</organism>
<reference evidence="1 2" key="1">
    <citation type="submission" date="2018-12" db="EMBL/GenBank/DDBJ databases">
        <title>The whole draft genome of Aquabacterium sp. SJQ9.</title>
        <authorList>
            <person name="Sun L."/>
            <person name="Gao X."/>
            <person name="Chen W."/>
            <person name="Huang K."/>
        </authorList>
    </citation>
    <scope>NUCLEOTIDE SEQUENCE [LARGE SCALE GENOMIC DNA]</scope>
    <source>
        <strain evidence="1 2">SJQ9</strain>
    </source>
</reference>
<keyword evidence="2" id="KW-1185">Reference proteome</keyword>
<dbReference type="EMBL" id="RSED01000010">
    <property type="protein sequence ID" value="RRS03724.1"/>
    <property type="molecule type" value="Genomic_DNA"/>
</dbReference>
<gene>
    <name evidence="1" type="ORF">EIP75_14135</name>
</gene>
<accession>A0A426VA41</accession>
<dbReference type="RefSeq" id="WP_125243929.1">
    <property type="nucleotide sequence ID" value="NZ_RSED01000010.1"/>
</dbReference>
<sequence>MPTRAAGFISPRGTSAVADWFKRHPATHWSVERMQDATVLGRAEGKHFITIKLTPLRDGTRGLVSIIDLAKAAQEQPRLQARLAQWVSELPSGTRLMNHVASNDAGRLSEHLVLVNQQSEALNMRSVTAALVRRGFAVERTLDSSSIKTASPSASPDVKAPAGKAVLFKSGTREAVAVFFRGEGGQSAFTINTVIQEQP</sequence>
<dbReference type="AlphaFoldDB" id="A0A426VA41"/>
<protein>
    <submittedName>
        <fullName evidence="1">Uncharacterized protein</fullName>
    </submittedName>
</protein>
<evidence type="ECO:0000313" key="2">
    <source>
        <dbReference type="Proteomes" id="UP000269265"/>
    </source>
</evidence>
<evidence type="ECO:0000313" key="1">
    <source>
        <dbReference type="EMBL" id="RRS03724.1"/>
    </source>
</evidence>
<dbReference type="Proteomes" id="UP000269265">
    <property type="component" value="Unassembled WGS sequence"/>
</dbReference>
<proteinExistence type="predicted"/>
<dbReference type="OrthoDB" id="8773572at2"/>
<name>A0A426VA41_9BURK</name>